<organism evidence="3 4">
    <name type="scientific">Parascaris univalens</name>
    <name type="common">Nematode worm</name>
    <dbReference type="NCBI Taxonomy" id="6257"/>
    <lineage>
        <taxon>Eukaryota</taxon>
        <taxon>Metazoa</taxon>
        <taxon>Ecdysozoa</taxon>
        <taxon>Nematoda</taxon>
        <taxon>Chromadorea</taxon>
        <taxon>Rhabditida</taxon>
        <taxon>Spirurina</taxon>
        <taxon>Ascaridomorpha</taxon>
        <taxon>Ascaridoidea</taxon>
        <taxon>Ascarididae</taxon>
        <taxon>Parascaris</taxon>
    </lineage>
</organism>
<keyword evidence="1" id="KW-0472">Membrane</keyword>
<keyword evidence="1" id="KW-1133">Transmembrane helix</keyword>
<evidence type="ECO:0000313" key="3">
    <source>
        <dbReference type="Proteomes" id="UP000887569"/>
    </source>
</evidence>
<reference evidence="4" key="1">
    <citation type="submission" date="2022-11" db="UniProtKB">
        <authorList>
            <consortium name="WormBaseParasite"/>
        </authorList>
    </citation>
    <scope>IDENTIFICATION</scope>
</reference>
<keyword evidence="1" id="KW-0812">Transmembrane</keyword>
<evidence type="ECO:0000256" key="1">
    <source>
        <dbReference type="SAM" id="Phobius"/>
    </source>
</evidence>
<evidence type="ECO:0000313" key="4">
    <source>
        <dbReference type="WBParaSite" id="PgR048_g004_t01"/>
    </source>
</evidence>
<proteinExistence type="predicted"/>
<sequence>MIGYRCVSRVLIVVQLFLCTALTLKCKCTQSGGKVKCIDGVCAVDTEPSACLMLDHAVTGIHYACSQSDLPDGKCEERTTKSGVAVNVCACNSDDFCNYKNWPMKKVEPELVSDNIITPITITANAASIIVPFFAILIPIFFIANFYAFPRT</sequence>
<name>A0A915BNB3_PARUN</name>
<accession>A0A915BNB3</accession>
<evidence type="ECO:0000256" key="2">
    <source>
        <dbReference type="SAM" id="SignalP"/>
    </source>
</evidence>
<dbReference type="Proteomes" id="UP000887569">
    <property type="component" value="Unplaced"/>
</dbReference>
<feature type="transmembrane region" description="Helical" evidence="1">
    <location>
        <begin position="129"/>
        <end position="149"/>
    </location>
</feature>
<keyword evidence="3" id="KW-1185">Reference proteome</keyword>
<feature type="chain" id="PRO_5037012158" evidence="2">
    <location>
        <begin position="22"/>
        <end position="152"/>
    </location>
</feature>
<dbReference type="WBParaSite" id="PgR048_g004_t01">
    <property type="protein sequence ID" value="PgR048_g004_t01"/>
    <property type="gene ID" value="PgR048_g004"/>
</dbReference>
<dbReference type="AlphaFoldDB" id="A0A915BNB3"/>
<keyword evidence="2" id="KW-0732">Signal</keyword>
<feature type="signal peptide" evidence="2">
    <location>
        <begin position="1"/>
        <end position="21"/>
    </location>
</feature>
<protein>
    <submittedName>
        <fullName evidence="4">Activin types I and II receptor domain-containing protein</fullName>
    </submittedName>
</protein>